<dbReference type="Gene3D" id="3.30.1440.10">
    <property type="match status" value="1"/>
</dbReference>
<gene>
    <name evidence="1" type="ORF">T459_25924</name>
</gene>
<organism evidence="1 2">
    <name type="scientific">Capsicum annuum</name>
    <name type="common">Capsicum pepper</name>
    <dbReference type="NCBI Taxonomy" id="4072"/>
    <lineage>
        <taxon>Eukaryota</taxon>
        <taxon>Viridiplantae</taxon>
        <taxon>Streptophyta</taxon>
        <taxon>Embryophyta</taxon>
        <taxon>Tracheophyta</taxon>
        <taxon>Spermatophyta</taxon>
        <taxon>Magnoliopsida</taxon>
        <taxon>eudicotyledons</taxon>
        <taxon>Gunneridae</taxon>
        <taxon>Pentapetalae</taxon>
        <taxon>asterids</taxon>
        <taxon>lamiids</taxon>
        <taxon>Solanales</taxon>
        <taxon>Solanaceae</taxon>
        <taxon>Solanoideae</taxon>
        <taxon>Capsiceae</taxon>
        <taxon>Capsicum</taxon>
    </lineage>
</organism>
<keyword evidence="2" id="KW-1185">Reference proteome</keyword>
<dbReference type="GO" id="GO:0005840">
    <property type="term" value="C:ribosome"/>
    <property type="evidence" value="ECO:0007669"/>
    <property type="project" value="UniProtKB-KW"/>
</dbReference>
<proteinExistence type="predicted"/>
<reference evidence="1 2" key="1">
    <citation type="journal article" date="2014" name="Nat. Genet.">
        <title>Genome sequence of the hot pepper provides insights into the evolution of pungency in Capsicum species.</title>
        <authorList>
            <person name="Kim S."/>
            <person name="Park M."/>
            <person name="Yeom S.I."/>
            <person name="Kim Y.M."/>
            <person name="Lee J.M."/>
            <person name="Lee H.A."/>
            <person name="Seo E."/>
            <person name="Choi J."/>
            <person name="Cheong K."/>
            <person name="Kim K.T."/>
            <person name="Jung K."/>
            <person name="Lee G.W."/>
            <person name="Oh S.K."/>
            <person name="Bae C."/>
            <person name="Kim S.B."/>
            <person name="Lee H.Y."/>
            <person name="Kim S.Y."/>
            <person name="Kim M.S."/>
            <person name="Kang B.C."/>
            <person name="Jo Y.D."/>
            <person name="Yang H.B."/>
            <person name="Jeong H.J."/>
            <person name="Kang W.H."/>
            <person name="Kwon J.K."/>
            <person name="Shin C."/>
            <person name="Lim J.Y."/>
            <person name="Park J.H."/>
            <person name="Huh J.H."/>
            <person name="Kim J.S."/>
            <person name="Kim B.D."/>
            <person name="Cohen O."/>
            <person name="Paran I."/>
            <person name="Suh M.C."/>
            <person name="Lee S.B."/>
            <person name="Kim Y.K."/>
            <person name="Shin Y."/>
            <person name="Noh S.J."/>
            <person name="Park J."/>
            <person name="Seo Y.S."/>
            <person name="Kwon S.Y."/>
            <person name="Kim H.A."/>
            <person name="Park J.M."/>
            <person name="Kim H.J."/>
            <person name="Choi S.B."/>
            <person name="Bosland P.W."/>
            <person name="Reeves G."/>
            <person name="Jo S.H."/>
            <person name="Lee B.W."/>
            <person name="Cho H.T."/>
            <person name="Choi H.S."/>
            <person name="Lee M.S."/>
            <person name="Yu Y."/>
            <person name="Do Choi Y."/>
            <person name="Park B.S."/>
            <person name="van Deynze A."/>
            <person name="Ashrafi H."/>
            <person name="Hill T."/>
            <person name="Kim W.T."/>
            <person name="Pai H.S."/>
            <person name="Ahn H.K."/>
            <person name="Yeam I."/>
            <person name="Giovannoni J.J."/>
            <person name="Rose J.K."/>
            <person name="Sorensen I."/>
            <person name="Lee S.J."/>
            <person name="Kim R.W."/>
            <person name="Choi I.Y."/>
            <person name="Choi B.S."/>
            <person name="Lim J.S."/>
            <person name="Lee Y.H."/>
            <person name="Choi D."/>
        </authorList>
    </citation>
    <scope>NUCLEOTIDE SEQUENCE [LARGE SCALE GENOMIC DNA]</scope>
    <source>
        <strain evidence="2">cv. CM334</strain>
    </source>
</reference>
<comment type="caution">
    <text evidence="1">The sequence shown here is derived from an EMBL/GenBank/DDBJ whole genome shotgun (WGS) entry which is preliminary data.</text>
</comment>
<keyword evidence="1" id="KW-0689">Ribosomal protein</keyword>
<dbReference type="STRING" id="4072.A0A2G2YM61"/>
<dbReference type="OMA" id="FLMEIEF"/>
<protein>
    <submittedName>
        <fullName evidence="1">60S ribosomal protein L5, mitochondrial</fullName>
    </submittedName>
</protein>
<evidence type="ECO:0000313" key="2">
    <source>
        <dbReference type="Proteomes" id="UP000222542"/>
    </source>
</evidence>
<name>A0A2G2YM61_CAPAN</name>
<evidence type="ECO:0000313" key="1">
    <source>
        <dbReference type="EMBL" id="PHT70820.1"/>
    </source>
</evidence>
<dbReference type="AlphaFoldDB" id="A0A2G2YM61"/>
<dbReference type="Gramene" id="PHT70820">
    <property type="protein sequence ID" value="PHT70820"/>
    <property type="gene ID" value="T459_25924"/>
</dbReference>
<keyword evidence="1" id="KW-0687">Ribonucleoprotein</keyword>
<dbReference type="Proteomes" id="UP000222542">
    <property type="component" value="Unassembled WGS sequence"/>
</dbReference>
<sequence length="88" mass="10322">MSLLDSPQFLMEIEFSEFSPELGDHFEIFKHIRGFNVTIVTSANTQDDTLPPWSGFLQKMRGKLSKMSEKRNIRDQKYRLLVARLNMN</sequence>
<dbReference type="SUPFAM" id="SSF55282">
    <property type="entry name" value="RL5-like"/>
    <property type="match status" value="1"/>
</dbReference>
<dbReference type="EMBL" id="AYRZ02000010">
    <property type="protein sequence ID" value="PHT70820.1"/>
    <property type="molecule type" value="Genomic_DNA"/>
</dbReference>
<accession>A0A2G2YM61</accession>
<reference evidence="1 2" key="2">
    <citation type="journal article" date="2017" name="Genome Biol.">
        <title>New reference genome sequences of hot pepper reveal the massive evolution of plant disease-resistance genes by retroduplication.</title>
        <authorList>
            <person name="Kim S."/>
            <person name="Park J."/>
            <person name="Yeom S.I."/>
            <person name="Kim Y.M."/>
            <person name="Seo E."/>
            <person name="Kim K.T."/>
            <person name="Kim M.S."/>
            <person name="Lee J.M."/>
            <person name="Cheong K."/>
            <person name="Shin H.S."/>
            <person name="Kim S.B."/>
            <person name="Han K."/>
            <person name="Lee J."/>
            <person name="Park M."/>
            <person name="Lee H.A."/>
            <person name="Lee H.Y."/>
            <person name="Lee Y."/>
            <person name="Oh S."/>
            <person name="Lee J.H."/>
            <person name="Choi E."/>
            <person name="Choi E."/>
            <person name="Lee S.E."/>
            <person name="Jeon J."/>
            <person name="Kim H."/>
            <person name="Choi G."/>
            <person name="Song H."/>
            <person name="Lee J."/>
            <person name="Lee S.C."/>
            <person name="Kwon J.K."/>
            <person name="Lee H.Y."/>
            <person name="Koo N."/>
            <person name="Hong Y."/>
            <person name="Kim R.W."/>
            <person name="Kang W.H."/>
            <person name="Huh J.H."/>
            <person name="Kang B.C."/>
            <person name="Yang T.J."/>
            <person name="Lee Y.H."/>
            <person name="Bennetzen J.L."/>
            <person name="Choi D."/>
        </authorList>
    </citation>
    <scope>NUCLEOTIDE SEQUENCE [LARGE SCALE GENOMIC DNA]</scope>
    <source>
        <strain evidence="2">cv. CM334</strain>
    </source>
</reference>
<dbReference type="InterPro" id="IPR022803">
    <property type="entry name" value="Ribosomal_uL5_dom_sf"/>
</dbReference>